<name>A0ABM6FUK8_BORAN</name>
<gene>
    <name evidence="1" type="ORF">N187_02700</name>
</gene>
<dbReference type="RefSeq" id="WP_025419720.1">
    <property type="nucleotide sequence ID" value="NZ_CP013704.1"/>
</dbReference>
<organism evidence="1 2">
    <name type="scientific">Borrelia anserina Es</name>
    <dbReference type="NCBI Taxonomy" id="1365188"/>
    <lineage>
        <taxon>Bacteria</taxon>
        <taxon>Pseudomonadati</taxon>
        <taxon>Spirochaetota</taxon>
        <taxon>Spirochaetia</taxon>
        <taxon>Spirochaetales</taxon>
        <taxon>Borreliaceae</taxon>
        <taxon>Borrelia</taxon>
    </lineage>
</organism>
<proteinExistence type="predicted"/>
<reference evidence="1" key="1">
    <citation type="submission" date="2015-12" db="EMBL/GenBank/DDBJ databases">
        <title>Chromosome of the avian spirochetosis agent Borrelia anserina Es.</title>
        <authorList>
            <person name="Elbir H."/>
            <person name="Sitlani P."/>
            <person name="Bergstroem S."/>
            <person name="Barbour A.G."/>
        </authorList>
    </citation>
    <scope>NUCLEOTIDE SEQUENCE [LARGE SCALE GENOMIC DNA]</scope>
    <source>
        <strain evidence="1">Es</strain>
    </source>
</reference>
<dbReference type="Proteomes" id="UP000185502">
    <property type="component" value="Chromosome"/>
</dbReference>
<keyword evidence="2" id="KW-1185">Reference proteome</keyword>
<protein>
    <recommendedName>
        <fullName evidence="3">Flagellar protein FlgN</fullName>
    </recommendedName>
</protein>
<evidence type="ECO:0000313" key="1">
    <source>
        <dbReference type="EMBL" id="APR64994.1"/>
    </source>
</evidence>
<evidence type="ECO:0000313" key="2">
    <source>
        <dbReference type="Proteomes" id="UP000185502"/>
    </source>
</evidence>
<evidence type="ECO:0008006" key="3">
    <source>
        <dbReference type="Google" id="ProtNLM"/>
    </source>
</evidence>
<sequence>MSANRILEIYLKDLILELKKLKTILEFEDKEISKGMLDILAITNPAKDIILNSINNYYITTNSWLERQDKIQEEVKQLIKDICFLKEEICIQYQNTYKTLKEIFDQKKTIPKIKFPKNLFDYNIPALVDVKI</sequence>
<accession>A0ABM6FUK8</accession>
<dbReference type="EMBL" id="CP013704">
    <property type="protein sequence ID" value="APR64994.1"/>
    <property type="molecule type" value="Genomic_DNA"/>
</dbReference>